<feature type="transmembrane region" description="Helical" evidence="1">
    <location>
        <begin position="99"/>
        <end position="119"/>
    </location>
</feature>
<evidence type="ECO:0000256" key="1">
    <source>
        <dbReference type="SAM" id="Phobius"/>
    </source>
</evidence>
<evidence type="ECO:0000313" key="2">
    <source>
        <dbReference type="EMBL" id="AKX34431.1"/>
    </source>
</evidence>
<dbReference type="OrthoDB" id="390162at2"/>
<keyword evidence="1" id="KW-0472">Membrane</keyword>
<dbReference type="EMBL" id="CP012357">
    <property type="protein sequence ID" value="AKX34431.1"/>
    <property type="molecule type" value="Genomic_DNA"/>
</dbReference>
<gene>
    <name evidence="2" type="ORF">SLITO_v1c08120</name>
</gene>
<keyword evidence="1" id="KW-0812">Transmembrane</keyword>
<dbReference type="RefSeq" id="WP_075058519.1">
    <property type="nucleotide sequence ID" value="NZ_CP012357.1"/>
</dbReference>
<sequence length="180" mass="19835">MARLAKTLSTIGGYFLISSIVPLMCLSVFMMSIKKIAVSSLRNIAFIGEWLATLVEENFSAIESLGIGMFFILLGVIGVTTTFLVFINLRKAFIQRIGYLMGIVFGGLLIFASAIPFFVSKASADDGIWVLITGFLFTFCGLSGLFVTSGSILGFLWARTEMNNVEKKYKFSKKFKQSLN</sequence>
<dbReference type="KEGG" id="sll:SLITO_v1c08120"/>
<dbReference type="PATRIC" id="fig|216942.3.peg.826"/>
<dbReference type="STRING" id="216942.SLITO_v1c08120"/>
<keyword evidence="3" id="KW-1185">Reference proteome</keyword>
<reference evidence="2 3" key="1">
    <citation type="journal article" date="2015" name="Genome Announc.">
        <title>Complete Genome Sequence of Spiroplasma litorale TN-1T (DSM 21781), a Bacterium Isolated from a Green-Eyed Horsefly (Tabanus nigrovittatus).</title>
        <authorList>
            <person name="Lo W.S."/>
            <person name="Lai Y.C."/>
            <person name="Lien Y.W."/>
            <person name="Wang T.H."/>
            <person name="Kuo C.H."/>
        </authorList>
    </citation>
    <scope>NUCLEOTIDE SEQUENCE [LARGE SCALE GENOMIC DNA]</scope>
    <source>
        <strain evidence="2 3">TN-1</strain>
    </source>
</reference>
<keyword evidence="1" id="KW-1133">Transmembrane helix</keyword>
<proteinExistence type="predicted"/>
<feature type="transmembrane region" description="Helical" evidence="1">
    <location>
        <begin position="12"/>
        <end position="33"/>
    </location>
</feature>
<evidence type="ECO:0000313" key="3">
    <source>
        <dbReference type="Proteomes" id="UP000067476"/>
    </source>
</evidence>
<organism evidence="2 3">
    <name type="scientific">Spiroplasma litorale</name>
    <dbReference type="NCBI Taxonomy" id="216942"/>
    <lineage>
        <taxon>Bacteria</taxon>
        <taxon>Bacillati</taxon>
        <taxon>Mycoplasmatota</taxon>
        <taxon>Mollicutes</taxon>
        <taxon>Entomoplasmatales</taxon>
        <taxon>Spiroplasmataceae</taxon>
        <taxon>Spiroplasma</taxon>
    </lineage>
</organism>
<accession>A0A0K1W2M7</accession>
<feature type="transmembrane region" description="Helical" evidence="1">
    <location>
        <begin position="65"/>
        <end position="87"/>
    </location>
</feature>
<name>A0A0K1W2M7_9MOLU</name>
<dbReference type="Proteomes" id="UP000067476">
    <property type="component" value="Chromosome"/>
</dbReference>
<dbReference type="AlphaFoldDB" id="A0A0K1W2M7"/>
<protein>
    <submittedName>
        <fullName evidence="2">Uncharacterized protein</fullName>
    </submittedName>
</protein>
<feature type="transmembrane region" description="Helical" evidence="1">
    <location>
        <begin position="131"/>
        <end position="158"/>
    </location>
</feature>